<dbReference type="PROSITE" id="PS50966">
    <property type="entry name" value="ZF_SWIM"/>
    <property type="match status" value="1"/>
</dbReference>
<evidence type="ECO:0000256" key="1">
    <source>
        <dbReference type="PROSITE-ProRule" id="PRU00325"/>
    </source>
</evidence>
<evidence type="ECO:0000313" key="4">
    <source>
        <dbReference type="EMBL" id="VDI76228.1"/>
    </source>
</evidence>
<protein>
    <recommendedName>
        <fullName evidence="3">SWIM-type domain-containing protein</fullName>
    </recommendedName>
</protein>
<evidence type="ECO:0000256" key="2">
    <source>
        <dbReference type="SAM" id="MobiDB-lite"/>
    </source>
</evidence>
<dbReference type="AlphaFoldDB" id="A0A8B6H921"/>
<dbReference type="Proteomes" id="UP000596742">
    <property type="component" value="Unassembled WGS sequence"/>
</dbReference>
<dbReference type="InterPro" id="IPR007527">
    <property type="entry name" value="Znf_SWIM"/>
</dbReference>
<gene>
    <name evidence="4" type="ORF">MGAL_10B092054</name>
</gene>
<name>A0A8B6H921_MYTGA</name>
<feature type="domain" description="SWIM-type" evidence="3">
    <location>
        <begin position="400"/>
        <end position="434"/>
    </location>
</feature>
<keyword evidence="5" id="KW-1185">Reference proteome</keyword>
<dbReference type="GO" id="GO:0008270">
    <property type="term" value="F:zinc ion binding"/>
    <property type="evidence" value="ECO:0007669"/>
    <property type="project" value="UniProtKB-KW"/>
</dbReference>
<comment type="caution">
    <text evidence="4">The sequence shown here is derived from an EMBL/GenBank/DDBJ whole genome shotgun (WGS) entry which is preliminary data.</text>
</comment>
<feature type="compositionally biased region" description="Basic residues" evidence="2">
    <location>
        <begin position="463"/>
        <end position="479"/>
    </location>
</feature>
<feature type="region of interest" description="Disordered" evidence="2">
    <location>
        <begin position="451"/>
        <end position="486"/>
    </location>
</feature>
<dbReference type="EMBL" id="UYJE01009739">
    <property type="protein sequence ID" value="VDI76228.1"/>
    <property type="molecule type" value="Genomic_DNA"/>
</dbReference>
<accession>A0A8B6H921</accession>
<keyword evidence="1" id="KW-0862">Zinc</keyword>
<keyword evidence="1" id="KW-0479">Metal-binding</keyword>
<dbReference type="OrthoDB" id="6122616at2759"/>
<evidence type="ECO:0000259" key="3">
    <source>
        <dbReference type="PROSITE" id="PS50966"/>
    </source>
</evidence>
<organism evidence="4 5">
    <name type="scientific">Mytilus galloprovincialis</name>
    <name type="common">Mediterranean mussel</name>
    <dbReference type="NCBI Taxonomy" id="29158"/>
    <lineage>
        <taxon>Eukaryota</taxon>
        <taxon>Metazoa</taxon>
        <taxon>Spiralia</taxon>
        <taxon>Lophotrochozoa</taxon>
        <taxon>Mollusca</taxon>
        <taxon>Bivalvia</taxon>
        <taxon>Autobranchia</taxon>
        <taxon>Pteriomorphia</taxon>
        <taxon>Mytilida</taxon>
        <taxon>Mytiloidea</taxon>
        <taxon>Mytilidae</taxon>
        <taxon>Mytilinae</taxon>
        <taxon>Mytilus</taxon>
    </lineage>
</organism>
<proteinExistence type="predicted"/>
<reference evidence="4" key="1">
    <citation type="submission" date="2018-11" db="EMBL/GenBank/DDBJ databases">
        <authorList>
            <person name="Alioto T."/>
            <person name="Alioto T."/>
        </authorList>
    </citation>
    <scope>NUCLEOTIDE SEQUENCE</scope>
</reference>
<evidence type="ECO:0000313" key="5">
    <source>
        <dbReference type="Proteomes" id="UP000596742"/>
    </source>
</evidence>
<sequence length="486" mass="55979">MEQFAKQLTVKEACKLILKGDKEDYVSSVPVDCIETSTFVIDTLALKDRDDLRIHMAGAMKNNRVQRDFVSVHISDGEISNISVLKKKPSVMRNSVYRLTRTYWMSKNTKGFKRRLYELHDSAGKPTRFAILQYVVEGDVPTTVYSRMYMVTQRRETRRTYVQIVYTDTDFENKLLELKPIWNLRECESRKNDGASVLYYWFLKYKKNLVQNCLLLPLRISYGFGFSHYTTNANESLNNRLKQKTDYQENEVTVFCTKTRELTDEQKKDTEKAIIGMGPYQIRTEYIEHVQPSHAWFKLSESSRSKHISAFLKAPLEPSQFRSSIRISVGEQPGTSGTSLDPQPHHKSLSISLEDIHLDPTIHEPIWKKAESLVNSGLVNKAPGVQNGFMVASTSGKDPHFVRLLESGKGTCNCENFKLLSICSHVLAACECGRKLQKLIKYLRKTRSAPNLQELSKVNMPKHPQRKPNQKPRSNKRKPTRDWFKA</sequence>
<keyword evidence="1" id="KW-0863">Zinc-finger</keyword>